<name>A0A1M4YCG4_9FLAO</name>
<proteinExistence type="predicted"/>
<reference evidence="1 2" key="1">
    <citation type="submission" date="2016-11" db="EMBL/GenBank/DDBJ databases">
        <authorList>
            <person name="Jaros S."/>
            <person name="Januszkiewicz K."/>
            <person name="Wedrychowicz H."/>
        </authorList>
    </citation>
    <scope>NUCLEOTIDE SEQUENCE [LARGE SCALE GENOMIC DNA]</scope>
    <source>
        <strain evidence="1 2">DSM 25661</strain>
    </source>
</reference>
<gene>
    <name evidence="1" type="ORF">SAMN05444278_1225</name>
</gene>
<dbReference type="EMBL" id="FQTW01000022">
    <property type="protein sequence ID" value="SHF03236.1"/>
    <property type="molecule type" value="Genomic_DNA"/>
</dbReference>
<sequence length="233" mass="27413">MKLSIMQPYIFPYIGYFHLIEATDKIVFYDDVNYIKRGWINRNRILLNKSDFLFTIPVEKASQNKLINEIRPLITYDFTDKFFAQIETAYKKAPYYKSVVEILKAVFSVQHDNIADLAIKSITSVYQYLDMDIKWTKSSISSPETKGMEKADRLIQINKNLGYYNYVNAIGGQELYSKEYFNSKGIKLNFVKSQKVEYKQFDNDFVPWLSIIDVLMFNDKKAMKEQFTAHNIV</sequence>
<evidence type="ECO:0000313" key="1">
    <source>
        <dbReference type="EMBL" id="SHF03236.1"/>
    </source>
</evidence>
<protein>
    <submittedName>
        <fullName evidence="1">WbqC-like protein family protein</fullName>
    </submittedName>
</protein>
<dbReference type="RefSeq" id="WP_073193753.1">
    <property type="nucleotide sequence ID" value="NZ_FQTW01000022.1"/>
</dbReference>
<evidence type="ECO:0000313" key="2">
    <source>
        <dbReference type="Proteomes" id="UP000184462"/>
    </source>
</evidence>
<dbReference type="Pfam" id="PF08889">
    <property type="entry name" value="WbqC"/>
    <property type="match status" value="1"/>
</dbReference>
<dbReference type="InterPro" id="IPR014985">
    <property type="entry name" value="WbqC"/>
</dbReference>
<dbReference type="Proteomes" id="UP000184462">
    <property type="component" value="Unassembled WGS sequence"/>
</dbReference>
<accession>A0A1M4YCG4</accession>
<organism evidence="1 2">
    <name type="scientific">Psychroflexus salarius</name>
    <dbReference type="NCBI Taxonomy" id="1155689"/>
    <lineage>
        <taxon>Bacteria</taxon>
        <taxon>Pseudomonadati</taxon>
        <taxon>Bacteroidota</taxon>
        <taxon>Flavobacteriia</taxon>
        <taxon>Flavobacteriales</taxon>
        <taxon>Flavobacteriaceae</taxon>
        <taxon>Psychroflexus</taxon>
    </lineage>
</organism>
<dbReference type="AlphaFoldDB" id="A0A1M4YCG4"/>
<keyword evidence="2" id="KW-1185">Reference proteome</keyword>
<dbReference type="STRING" id="1155689.SAMN05444278_1225"/>
<dbReference type="OrthoDB" id="3611744at2"/>